<reference evidence="10" key="1">
    <citation type="submission" date="2021-07" db="EMBL/GenBank/DDBJ databases">
        <authorList>
            <person name="Catto M.A."/>
            <person name="Jacobson A."/>
            <person name="Kennedy G."/>
            <person name="Labadie P."/>
            <person name="Hunt B.G."/>
            <person name="Srinivasan R."/>
        </authorList>
    </citation>
    <scope>NUCLEOTIDE SEQUENCE</scope>
    <source>
        <strain evidence="10">PL_HMW_Pooled</strain>
        <tissue evidence="10">Head</tissue>
    </source>
</reference>
<evidence type="ECO:0000256" key="4">
    <source>
        <dbReference type="ARBA" id="ARBA00022725"/>
    </source>
</evidence>
<keyword evidence="8" id="KW-0807">Transducer</keyword>
<dbReference type="Proteomes" id="UP001219518">
    <property type="component" value="Unassembled WGS sequence"/>
</dbReference>
<feature type="transmembrane region" description="Helical" evidence="9">
    <location>
        <begin position="6"/>
        <end position="23"/>
    </location>
</feature>
<dbReference type="InterPro" id="IPR004117">
    <property type="entry name" value="7tm6_olfct_rcpt"/>
</dbReference>
<sequence>VSGYVTTAAFASVFVLLPIFSNLREATMSILWSESYFSTIVALGLMRREIFWDYVHRMQCLVQTMGGNEKALSVCTAWYVLQDGPKWARVMRRNVIWSSGALLCVATMIIVSMWLRVLVTGRPLCPTWPLYAYPWAVRLEMILTGVFIMVPVCTVGFLVAALSFLSCSAAGLHHALAHQLHERARERGAPGDAMDVIRMHQRVRGLTLEFTEFFAGSMVQLMAGPIGNSLLATLQVLANDIDENTFSQIFVVIVTLLQVSYLSQELIDSSLALKQAAYTTAASARSPREARDLVMLIMVTARPPALSTKGLGRLSLPMAGKVIREFYSAVNVLGPRYSSA</sequence>
<keyword evidence="3 9" id="KW-0812">Transmembrane</keyword>
<dbReference type="EMBL" id="JAHWGI010000723">
    <property type="protein sequence ID" value="KAK3917354.1"/>
    <property type="molecule type" value="Genomic_DNA"/>
</dbReference>
<evidence type="ECO:0000256" key="5">
    <source>
        <dbReference type="ARBA" id="ARBA00022989"/>
    </source>
</evidence>
<dbReference type="Pfam" id="PF02949">
    <property type="entry name" value="7tm_6"/>
    <property type="match status" value="1"/>
</dbReference>
<dbReference type="GO" id="GO:0004984">
    <property type="term" value="F:olfactory receptor activity"/>
    <property type="evidence" value="ECO:0007669"/>
    <property type="project" value="InterPro"/>
</dbReference>
<keyword evidence="5 9" id="KW-1133">Transmembrane helix</keyword>
<comment type="subcellular location">
    <subcellularLocation>
        <location evidence="1">Membrane</location>
        <topology evidence="1">Multi-pass membrane protein</topology>
    </subcellularLocation>
</comment>
<dbReference type="GO" id="GO:0005549">
    <property type="term" value="F:odorant binding"/>
    <property type="evidence" value="ECO:0007669"/>
    <property type="project" value="InterPro"/>
</dbReference>
<organism evidence="10 11">
    <name type="scientific">Frankliniella fusca</name>
    <dbReference type="NCBI Taxonomy" id="407009"/>
    <lineage>
        <taxon>Eukaryota</taxon>
        <taxon>Metazoa</taxon>
        <taxon>Ecdysozoa</taxon>
        <taxon>Arthropoda</taxon>
        <taxon>Hexapoda</taxon>
        <taxon>Insecta</taxon>
        <taxon>Pterygota</taxon>
        <taxon>Neoptera</taxon>
        <taxon>Paraneoptera</taxon>
        <taxon>Thysanoptera</taxon>
        <taxon>Terebrantia</taxon>
        <taxon>Thripoidea</taxon>
        <taxon>Thripidae</taxon>
        <taxon>Frankliniella</taxon>
    </lineage>
</organism>
<name>A0AAE1H9L0_9NEOP</name>
<gene>
    <name evidence="10" type="ORF">KUF71_006885</name>
</gene>
<evidence type="ECO:0000256" key="9">
    <source>
        <dbReference type="SAM" id="Phobius"/>
    </source>
</evidence>
<proteinExistence type="predicted"/>
<feature type="non-terminal residue" evidence="10">
    <location>
        <position position="340"/>
    </location>
</feature>
<evidence type="ECO:0000256" key="3">
    <source>
        <dbReference type="ARBA" id="ARBA00022692"/>
    </source>
</evidence>
<feature type="transmembrane region" description="Helical" evidence="9">
    <location>
        <begin position="135"/>
        <end position="165"/>
    </location>
</feature>
<evidence type="ECO:0000256" key="7">
    <source>
        <dbReference type="ARBA" id="ARBA00023170"/>
    </source>
</evidence>
<evidence type="ECO:0000256" key="1">
    <source>
        <dbReference type="ARBA" id="ARBA00004141"/>
    </source>
</evidence>
<comment type="caution">
    <text evidence="10">The sequence shown here is derived from an EMBL/GenBank/DDBJ whole genome shotgun (WGS) entry which is preliminary data.</text>
</comment>
<keyword evidence="11" id="KW-1185">Reference proteome</keyword>
<keyword evidence="7 10" id="KW-0675">Receptor</keyword>
<keyword evidence="4" id="KW-0552">Olfaction</keyword>
<evidence type="ECO:0000256" key="8">
    <source>
        <dbReference type="ARBA" id="ARBA00023224"/>
    </source>
</evidence>
<accession>A0AAE1H9L0</accession>
<reference evidence="10" key="2">
    <citation type="journal article" date="2023" name="BMC Genomics">
        <title>Pest status, molecular evolution, and epigenetic factors derived from the genome assembly of Frankliniella fusca, a thysanopteran phytovirus vector.</title>
        <authorList>
            <person name="Catto M.A."/>
            <person name="Labadie P.E."/>
            <person name="Jacobson A.L."/>
            <person name="Kennedy G.G."/>
            <person name="Srinivasan R."/>
            <person name="Hunt B.G."/>
        </authorList>
    </citation>
    <scope>NUCLEOTIDE SEQUENCE</scope>
    <source>
        <strain evidence="10">PL_HMW_Pooled</strain>
    </source>
</reference>
<dbReference type="GO" id="GO:0016020">
    <property type="term" value="C:membrane"/>
    <property type="evidence" value="ECO:0007669"/>
    <property type="project" value="UniProtKB-SubCell"/>
</dbReference>
<evidence type="ECO:0000256" key="2">
    <source>
        <dbReference type="ARBA" id="ARBA00022606"/>
    </source>
</evidence>
<evidence type="ECO:0000313" key="11">
    <source>
        <dbReference type="Proteomes" id="UP001219518"/>
    </source>
</evidence>
<dbReference type="GO" id="GO:0007165">
    <property type="term" value="P:signal transduction"/>
    <property type="evidence" value="ECO:0007669"/>
    <property type="project" value="UniProtKB-KW"/>
</dbReference>
<dbReference type="AlphaFoldDB" id="A0AAE1H9L0"/>
<keyword evidence="6 9" id="KW-0472">Membrane</keyword>
<keyword evidence="2" id="KW-0716">Sensory transduction</keyword>
<evidence type="ECO:0000313" key="10">
    <source>
        <dbReference type="EMBL" id="KAK3917354.1"/>
    </source>
</evidence>
<evidence type="ECO:0000256" key="6">
    <source>
        <dbReference type="ARBA" id="ARBA00023136"/>
    </source>
</evidence>
<protein>
    <submittedName>
        <fullName evidence="10">Odorant receptor 67c</fullName>
    </submittedName>
</protein>
<feature type="transmembrane region" description="Helical" evidence="9">
    <location>
        <begin position="95"/>
        <end position="115"/>
    </location>
</feature>